<dbReference type="EMBL" id="CBXI010000004">
    <property type="protein sequence ID" value="CDL90269.1"/>
    <property type="molecule type" value="Genomic_DNA"/>
</dbReference>
<dbReference type="RefSeq" id="WP_017750911.1">
    <property type="nucleotide sequence ID" value="NZ_CBXI010000004.1"/>
</dbReference>
<accession>W6N528</accession>
<name>W6N528_CLOTY</name>
<evidence type="ECO:0000313" key="1">
    <source>
        <dbReference type="EMBL" id="CDL90269.1"/>
    </source>
</evidence>
<reference evidence="1 2" key="1">
    <citation type="journal article" date="2015" name="Genome Announc.">
        <title>Draft Genome Sequence of Clostridium tyrobutyricum Strain DIVETGP, Isolated from Cow's Milk for Grana Padano Production.</title>
        <authorList>
            <person name="Soggiu A."/>
            <person name="Piras C."/>
            <person name="Gaiarsa S."/>
            <person name="Sassera D."/>
            <person name="Roncada P."/>
            <person name="Bendixen E."/>
            <person name="Brasca M."/>
            <person name="Bonizzi L."/>
        </authorList>
    </citation>
    <scope>NUCLEOTIDE SEQUENCE [LARGE SCALE GENOMIC DNA]</scope>
    <source>
        <strain evidence="1 2">DIVETGP</strain>
    </source>
</reference>
<organism evidence="1 2">
    <name type="scientific">Clostridium tyrobutyricum DIVETGP</name>
    <dbReference type="NCBI Taxonomy" id="1408889"/>
    <lineage>
        <taxon>Bacteria</taxon>
        <taxon>Bacillati</taxon>
        <taxon>Bacillota</taxon>
        <taxon>Clostridia</taxon>
        <taxon>Eubacteriales</taxon>
        <taxon>Clostridiaceae</taxon>
        <taxon>Clostridium</taxon>
    </lineage>
</organism>
<comment type="caution">
    <text evidence="1">The sequence shown here is derived from an EMBL/GenBank/DDBJ whole genome shotgun (WGS) entry which is preliminary data.</text>
</comment>
<sequence>MNKKRCIICGRPLNDGIIIDNRGICKSCEERLINVKHDTDFYKYYKTCIKRFIVPLIIREEEWNCQNYHF</sequence>
<dbReference type="Pfam" id="PF10764">
    <property type="entry name" value="Gin"/>
    <property type="match status" value="1"/>
</dbReference>
<proteinExistence type="predicted"/>
<protein>
    <submittedName>
        <fullName evidence="1">Zn-finger containing protein, csfB B.subtilis homolog</fullName>
    </submittedName>
</protein>
<dbReference type="GeneID" id="29419232"/>
<dbReference type="OrthoDB" id="1753657at2"/>
<dbReference type="InterPro" id="IPR019700">
    <property type="entry name" value="Sigma-G_inhibitor_Gin"/>
</dbReference>
<keyword evidence="2" id="KW-1185">Reference proteome</keyword>
<gene>
    <name evidence="1" type="ORF">CTDIVETGP_0339</name>
</gene>
<dbReference type="AlphaFoldDB" id="W6N528"/>
<evidence type="ECO:0000313" key="2">
    <source>
        <dbReference type="Proteomes" id="UP000019482"/>
    </source>
</evidence>
<dbReference type="SMR" id="W6N528"/>
<dbReference type="Proteomes" id="UP000019482">
    <property type="component" value="Unassembled WGS sequence"/>
</dbReference>